<dbReference type="SUPFAM" id="SSF56281">
    <property type="entry name" value="Metallo-hydrolase/oxidoreductase"/>
    <property type="match status" value="1"/>
</dbReference>
<proteinExistence type="predicted"/>
<comment type="caution">
    <text evidence="2">The sequence shown here is derived from an EMBL/GenBank/DDBJ whole genome shotgun (WGS) entry which is preliminary data.</text>
</comment>
<keyword evidence="3" id="KW-1185">Reference proteome</keyword>
<accession>A0A7Z8Y390</accession>
<dbReference type="InterPro" id="IPR001279">
    <property type="entry name" value="Metallo-B-lactamas"/>
</dbReference>
<dbReference type="Gene3D" id="3.60.15.10">
    <property type="entry name" value="Ribonuclease Z/Hydroxyacylglutathione hydrolase-like"/>
    <property type="match status" value="1"/>
</dbReference>
<dbReference type="InterPro" id="IPR052159">
    <property type="entry name" value="Competence_DNA_uptake"/>
</dbReference>
<name>A0A7Z8Y390_9CAUL</name>
<dbReference type="InterPro" id="IPR036866">
    <property type="entry name" value="RibonucZ/Hydroxyglut_hydro"/>
</dbReference>
<sequence>MTPKVSFFRVGNGDMTLITLASGRTILIDCNIRAAADDAGDATPDVCSQLKDRLRRDGAGRPYVDAMILSHPDADHCRGVETHFHLAPLADYVADGGKIVIREMWSSPMVFRRACRSHVLCPDAKAWNKEAKRRVAVFRSKGSCDVSERVQIIGEDEDGKTDDLAAILVRIDEVVWAIDGSSEPNFEARLLAPLPKSDSEDEEEALSKNDSSIIFQFKIADAGVDPVLFLSGGDAEVGIWERLWARKSSTPDHLAYDLLQAPHHCSWHSLSWESWSQKGEDAKVSPDARDALGQARSGAVIVASSKPIKDDDSDPPCIRAKREYRDILAGVKGDFVCVGDGGPEPLEYQIGYGGLSLIKAATPRGPTLIGVTPQGHG</sequence>
<evidence type="ECO:0000259" key="1">
    <source>
        <dbReference type="Pfam" id="PF00753"/>
    </source>
</evidence>
<dbReference type="Pfam" id="PF00753">
    <property type="entry name" value="Lactamase_B"/>
    <property type="match status" value="1"/>
</dbReference>
<gene>
    <name evidence="2" type="ORF">BREV_BREV_00170</name>
</gene>
<reference evidence="2 3" key="1">
    <citation type="submission" date="2018-11" db="EMBL/GenBank/DDBJ databases">
        <authorList>
            <person name="Peiro R."/>
            <person name="Begona"/>
            <person name="Cbmso G."/>
            <person name="Lopez M."/>
            <person name="Gonzalez S."/>
            <person name="Sacristan E."/>
            <person name="Castillo E."/>
        </authorList>
    </citation>
    <scope>NUCLEOTIDE SEQUENCE [LARGE SCALE GENOMIC DNA]</scope>
    <source>
        <strain evidence="2">Brev_genome</strain>
    </source>
</reference>
<organism evidence="2 3">
    <name type="scientific">Brevundimonas mediterranea</name>
    <dbReference type="NCBI Taxonomy" id="74329"/>
    <lineage>
        <taxon>Bacteria</taxon>
        <taxon>Pseudomonadati</taxon>
        <taxon>Pseudomonadota</taxon>
        <taxon>Alphaproteobacteria</taxon>
        <taxon>Caulobacterales</taxon>
        <taxon>Caulobacteraceae</taxon>
        <taxon>Brevundimonas</taxon>
    </lineage>
</organism>
<dbReference type="RefSeq" id="WP_154725260.1">
    <property type="nucleotide sequence ID" value="NZ_UXHF01000002.1"/>
</dbReference>
<dbReference type="PANTHER" id="PTHR30619">
    <property type="entry name" value="DNA INTERNALIZATION/COMPETENCE PROTEIN COMEC/REC2"/>
    <property type="match status" value="1"/>
</dbReference>
<evidence type="ECO:0000313" key="3">
    <source>
        <dbReference type="Proteomes" id="UP000289220"/>
    </source>
</evidence>
<evidence type="ECO:0000313" key="2">
    <source>
        <dbReference type="EMBL" id="VDC50094.1"/>
    </source>
</evidence>
<dbReference type="Proteomes" id="UP000289220">
    <property type="component" value="Unassembled WGS sequence"/>
</dbReference>
<dbReference type="EMBL" id="UXHF01000002">
    <property type="protein sequence ID" value="VDC50094.1"/>
    <property type="molecule type" value="Genomic_DNA"/>
</dbReference>
<feature type="domain" description="Metallo-beta-lactamase" evidence="1">
    <location>
        <begin position="10"/>
        <end position="81"/>
    </location>
</feature>
<dbReference type="AlphaFoldDB" id="A0A7Z8Y390"/>
<protein>
    <recommendedName>
        <fullName evidence="1">Metallo-beta-lactamase domain-containing protein</fullName>
    </recommendedName>
</protein>
<dbReference type="PANTHER" id="PTHR30619:SF1">
    <property type="entry name" value="RECOMBINATION PROTEIN 2"/>
    <property type="match status" value="1"/>
</dbReference>